<feature type="chain" id="PRO_5004558354" evidence="3">
    <location>
        <begin position="20"/>
        <end position="205"/>
    </location>
</feature>
<proteinExistence type="predicted"/>
<keyword evidence="3" id="KW-0732">Signal</keyword>
<evidence type="ECO:0000313" key="4">
    <source>
        <dbReference type="EMBL" id="EPY26858.1"/>
    </source>
</evidence>
<evidence type="ECO:0000256" key="3">
    <source>
        <dbReference type="SAM" id="SignalP"/>
    </source>
</evidence>
<accession>S9UD46</accession>
<dbReference type="OrthoDB" id="272121at2759"/>
<feature type="signal peptide" evidence="3">
    <location>
        <begin position="1"/>
        <end position="19"/>
    </location>
</feature>
<evidence type="ECO:0000256" key="2">
    <source>
        <dbReference type="SAM" id="Phobius"/>
    </source>
</evidence>
<feature type="region of interest" description="Disordered" evidence="1">
    <location>
        <begin position="17"/>
        <end position="39"/>
    </location>
</feature>
<dbReference type="AlphaFoldDB" id="S9UD46"/>
<keyword evidence="2" id="KW-0812">Transmembrane</keyword>
<reference evidence="4 5" key="1">
    <citation type="journal article" date="2013" name="PLoS ONE">
        <title>Predicting the Proteins of Angomonas deanei, Strigomonas culicis and Their Respective Endosymbionts Reveals New Aspects of the Trypanosomatidae Family.</title>
        <authorList>
            <person name="Motta M.C."/>
            <person name="Martins A.C."/>
            <person name="de Souza S.S."/>
            <person name="Catta-Preta C.M."/>
            <person name="Silva R."/>
            <person name="Klein C.C."/>
            <person name="de Almeida L.G."/>
            <person name="de Lima Cunha O."/>
            <person name="Ciapina L.P."/>
            <person name="Brocchi M."/>
            <person name="Colabardini A.C."/>
            <person name="de Araujo Lima B."/>
            <person name="Machado C.R."/>
            <person name="de Almeida Soares C.M."/>
            <person name="Probst C.M."/>
            <person name="de Menezes C.B."/>
            <person name="Thompson C.E."/>
            <person name="Bartholomeu D.C."/>
            <person name="Gradia D.F."/>
            <person name="Pavoni D.P."/>
            <person name="Grisard E.C."/>
            <person name="Fantinatti-Garboggini F."/>
            <person name="Marchini F.K."/>
            <person name="Rodrigues-Luiz G.F."/>
            <person name="Wagner G."/>
            <person name="Goldman G.H."/>
            <person name="Fietto J.L."/>
            <person name="Elias M.C."/>
            <person name="Goldman M.H."/>
            <person name="Sagot M.F."/>
            <person name="Pereira M."/>
            <person name="Stoco P.H."/>
            <person name="de Mendonca-Neto R.P."/>
            <person name="Teixeira S.M."/>
            <person name="Maciel T.E."/>
            <person name="de Oliveira Mendes T.A."/>
            <person name="Urmenyi T.P."/>
            <person name="de Souza W."/>
            <person name="Schenkman S."/>
            <person name="de Vasconcelos A.T."/>
        </authorList>
    </citation>
    <scope>NUCLEOTIDE SEQUENCE [LARGE SCALE GENOMIC DNA]</scope>
</reference>
<feature type="transmembrane region" description="Helical" evidence="2">
    <location>
        <begin position="138"/>
        <end position="158"/>
    </location>
</feature>
<sequence length="205" mass="23704">MRRTFSLCCAAATATAASSSQTQPQPQPQPQPQEEQQQRAASSAAVERALYRRLLKAGEDGAALQRCLTVHPLPQCLQYGLRLLRYHKALAEIQAAAAPLHPLRVVRRARLGLRRRYYAWQLFTLRLQLRSWNAISDLLVYLLFLSVCALLYCIYRACRVGVDRAQERYRTMAIPILQTFEAMEESQERRRMLQKEMEDDILRNR</sequence>
<keyword evidence="5" id="KW-1185">Reference proteome</keyword>
<keyword evidence="2" id="KW-0472">Membrane</keyword>
<evidence type="ECO:0000313" key="5">
    <source>
        <dbReference type="Proteomes" id="UP000015354"/>
    </source>
</evidence>
<keyword evidence="2" id="KW-1133">Transmembrane helix</keyword>
<evidence type="ECO:0000256" key="1">
    <source>
        <dbReference type="SAM" id="MobiDB-lite"/>
    </source>
</evidence>
<dbReference type="Proteomes" id="UP000015354">
    <property type="component" value="Unassembled WGS sequence"/>
</dbReference>
<protein>
    <submittedName>
        <fullName evidence="4">Uncharacterized protein</fullName>
    </submittedName>
</protein>
<organism evidence="4 5">
    <name type="scientific">Strigomonas culicis</name>
    <dbReference type="NCBI Taxonomy" id="28005"/>
    <lineage>
        <taxon>Eukaryota</taxon>
        <taxon>Discoba</taxon>
        <taxon>Euglenozoa</taxon>
        <taxon>Kinetoplastea</taxon>
        <taxon>Metakinetoplastina</taxon>
        <taxon>Trypanosomatida</taxon>
        <taxon>Trypanosomatidae</taxon>
        <taxon>Strigomonadinae</taxon>
        <taxon>Strigomonas</taxon>
    </lineage>
</organism>
<gene>
    <name evidence="4" type="ORF">STCU_06043</name>
</gene>
<comment type="caution">
    <text evidence="4">The sequence shown here is derived from an EMBL/GenBank/DDBJ whole genome shotgun (WGS) entry which is preliminary data.</text>
</comment>
<name>S9UD46_9TRYP</name>
<dbReference type="EMBL" id="ATMH01006043">
    <property type="protein sequence ID" value="EPY26858.1"/>
    <property type="molecule type" value="Genomic_DNA"/>
</dbReference>